<sequence>MSRRTGRPSYLVPPPTPRPRQRRIALAGGVVALMLVAGLVGGWIGHAVSQPSQFDQRVAEIRQADARRDVQQIIELTEVARKTREQLLPILRGIESDAAAGRAPDGTRARQWQQTMRQLTEQFAHPPSGSTATNVARGGLKSAVEQAAVAVDAAALAAGSPAAARTDLMALVRRQASLAATTWSVAAAQLDQINVDAGQGHQHVYLETDQAEGALAPDGAPEGSGR</sequence>
<gene>
    <name evidence="2" type="ORF">ACFOX0_06640</name>
</gene>
<evidence type="ECO:0000313" key="2">
    <source>
        <dbReference type="EMBL" id="MFC4105614.1"/>
    </source>
</evidence>
<evidence type="ECO:0000313" key="3">
    <source>
        <dbReference type="Proteomes" id="UP001595868"/>
    </source>
</evidence>
<dbReference type="Proteomes" id="UP001595868">
    <property type="component" value="Unassembled WGS sequence"/>
</dbReference>
<dbReference type="RefSeq" id="WP_377542777.1">
    <property type="nucleotide sequence ID" value="NZ_JBHSBN010000003.1"/>
</dbReference>
<accession>A0ABV8KHZ9</accession>
<keyword evidence="1" id="KW-1133">Transmembrane helix</keyword>
<evidence type="ECO:0000256" key="1">
    <source>
        <dbReference type="SAM" id="Phobius"/>
    </source>
</evidence>
<protein>
    <submittedName>
        <fullName evidence="2">Uncharacterized protein</fullName>
    </submittedName>
</protein>
<proteinExistence type="predicted"/>
<reference evidence="3" key="1">
    <citation type="journal article" date="2019" name="Int. J. Syst. Evol. Microbiol.">
        <title>The Global Catalogue of Microorganisms (GCM) 10K type strain sequencing project: providing services to taxonomists for standard genome sequencing and annotation.</title>
        <authorList>
            <consortium name="The Broad Institute Genomics Platform"/>
            <consortium name="The Broad Institute Genome Sequencing Center for Infectious Disease"/>
            <person name="Wu L."/>
            <person name="Ma J."/>
        </authorList>
    </citation>
    <scope>NUCLEOTIDE SEQUENCE [LARGE SCALE GENOMIC DNA]</scope>
    <source>
        <strain evidence="3">2902at01</strain>
    </source>
</reference>
<keyword evidence="3" id="KW-1185">Reference proteome</keyword>
<name>A0ABV8KHZ9_9ACTN</name>
<organism evidence="2 3">
    <name type="scientific">Micromonospora zhanjiangensis</name>
    <dbReference type="NCBI Taxonomy" id="1522057"/>
    <lineage>
        <taxon>Bacteria</taxon>
        <taxon>Bacillati</taxon>
        <taxon>Actinomycetota</taxon>
        <taxon>Actinomycetes</taxon>
        <taxon>Micromonosporales</taxon>
        <taxon>Micromonosporaceae</taxon>
        <taxon>Micromonospora</taxon>
    </lineage>
</organism>
<feature type="transmembrane region" description="Helical" evidence="1">
    <location>
        <begin position="24"/>
        <end position="44"/>
    </location>
</feature>
<comment type="caution">
    <text evidence="2">The sequence shown here is derived from an EMBL/GenBank/DDBJ whole genome shotgun (WGS) entry which is preliminary data.</text>
</comment>
<keyword evidence="1" id="KW-0472">Membrane</keyword>
<keyword evidence="1" id="KW-0812">Transmembrane</keyword>
<dbReference type="EMBL" id="JBHSBN010000003">
    <property type="protein sequence ID" value="MFC4105614.1"/>
    <property type="molecule type" value="Genomic_DNA"/>
</dbReference>